<protein>
    <submittedName>
        <fullName evidence="12">Phosphomannomutase</fullName>
    </submittedName>
</protein>
<dbReference type="PANTHER" id="PTHR42946:SF1">
    <property type="entry name" value="PHOSPHOGLUCOMUTASE (ALPHA-D-GLUCOSE-1,6-BISPHOSPHATE-DEPENDENT)"/>
    <property type="match status" value="1"/>
</dbReference>
<evidence type="ECO:0000256" key="4">
    <source>
        <dbReference type="ARBA" id="ARBA00022723"/>
    </source>
</evidence>
<evidence type="ECO:0000256" key="6">
    <source>
        <dbReference type="ARBA" id="ARBA00023235"/>
    </source>
</evidence>
<sequence length="455" mass="46556">MTTPKFGTSGLRGLVTALTPALVGQHVTAFIAACPIGTGVFIGHDLRSSSPDIAAMVARATLGAGVNVTLCGAVPTPALALGAMRAGAAAVMITGSHIPADRNGLKFYTPQGEITKPQEQAILAALGQTLQATPGDPAKNTDICAQYNARFKAAYGGALGGMRIGLYAHSAVGRDQLEDLLAMLGAEVVVLGRSDMFIPVDTEAVAPALRAQLRDWAAAHDVAAIVSTDADGDRPLVTDAAGNVVPGDILGQITAQALGAQTVVTPVSSNTGVDQLLTVHRTQIGSPFVIAGMESAAGKTVGYEANGGFLLGFQAQGPQGPLPPLMTRDAVLPILAVLCAARASSVAQLVASQPPRFTAADRLQNIPTSDSRNLVRGLAGDAAARAAFLNGLGGQEAAIDQTDGLRITLQDSRIVHLRPSGNAPELRFYAEADSADAAQTTLMTGLAVVRRMLGL</sequence>
<dbReference type="InterPro" id="IPR036900">
    <property type="entry name" value="A-D-PHexomutase_C_sf"/>
</dbReference>
<feature type="domain" description="Alpha-D-phosphohexomutase alpha/beta/alpha" evidence="9">
    <location>
        <begin position="5"/>
        <end position="126"/>
    </location>
</feature>
<dbReference type="PROSITE" id="PS00710">
    <property type="entry name" value="PGM_PMM"/>
    <property type="match status" value="1"/>
</dbReference>
<dbReference type="InterPro" id="IPR005846">
    <property type="entry name" value="A-D-PHexomutase_a/b/a-III"/>
</dbReference>
<keyword evidence="3" id="KW-0597">Phosphoprotein</keyword>
<dbReference type="Pfam" id="PF02878">
    <property type="entry name" value="PGM_PMM_I"/>
    <property type="match status" value="1"/>
</dbReference>
<dbReference type="Gene3D" id="3.40.120.10">
    <property type="entry name" value="Alpha-D-Glucose-1,6-Bisphosphate, subunit A, domain 3"/>
    <property type="match status" value="3"/>
</dbReference>
<feature type="domain" description="Alpha-D-phosphohexomutase alpha/beta/alpha" evidence="11">
    <location>
        <begin position="252"/>
        <end position="356"/>
    </location>
</feature>
<dbReference type="OrthoDB" id="9803322at2"/>
<dbReference type="PROSITE" id="PS51257">
    <property type="entry name" value="PROKAR_LIPOPROTEIN"/>
    <property type="match status" value="1"/>
</dbReference>
<proteinExistence type="inferred from homology"/>
<comment type="cofactor">
    <cofactor evidence="1">
        <name>Mg(2+)</name>
        <dbReference type="ChEBI" id="CHEBI:18420"/>
    </cofactor>
</comment>
<organism evidence="12 13">
    <name type="scientific">Yoonia tamlensis</name>
    <dbReference type="NCBI Taxonomy" id="390270"/>
    <lineage>
        <taxon>Bacteria</taxon>
        <taxon>Pseudomonadati</taxon>
        <taxon>Pseudomonadota</taxon>
        <taxon>Alphaproteobacteria</taxon>
        <taxon>Rhodobacterales</taxon>
        <taxon>Paracoccaceae</taxon>
        <taxon>Yoonia</taxon>
    </lineage>
</organism>
<comment type="similarity">
    <text evidence="2 7">Belongs to the phosphohexose mutase family.</text>
</comment>
<dbReference type="InterPro" id="IPR005844">
    <property type="entry name" value="A-D-PHexomutase_a/b/a-I"/>
</dbReference>
<evidence type="ECO:0000313" key="13">
    <source>
        <dbReference type="Proteomes" id="UP000199478"/>
    </source>
</evidence>
<dbReference type="InterPro" id="IPR005843">
    <property type="entry name" value="A-D-PHexomutase_C"/>
</dbReference>
<dbReference type="Pfam" id="PF00408">
    <property type="entry name" value="PGM_PMM_IV"/>
    <property type="match status" value="1"/>
</dbReference>
<dbReference type="GO" id="GO:0009252">
    <property type="term" value="P:peptidoglycan biosynthetic process"/>
    <property type="evidence" value="ECO:0007669"/>
    <property type="project" value="TreeGrafter"/>
</dbReference>
<dbReference type="PANTHER" id="PTHR42946">
    <property type="entry name" value="PHOSPHOHEXOSE MUTASE"/>
    <property type="match status" value="1"/>
</dbReference>
<dbReference type="Pfam" id="PF02880">
    <property type="entry name" value="PGM_PMM_III"/>
    <property type="match status" value="1"/>
</dbReference>
<dbReference type="GO" id="GO:0006048">
    <property type="term" value="P:UDP-N-acetylglucosamine biosynthetic process"/>
    <property type="evidence" value="ECO:0007669"/>
    <property type="project" value="TreeGrafter"/>
</dbReference>
<feature type="domain" description="Alpha-D-phosphohexomutase alpha/beta/alpha" evidence="10">
    <location>
        <begin position="160"/>
        <end position="242"/>
    </location>
</feature>
<dbReference type="InterPro" id="IPR050060">
    <property type="entry name" value="Phosphoglucosamine_mutase"/>
</dbReference>
<dbReference type="AlphaFoldDB" id="A0A1I6HNK4"/>
<accession>A0A1I6HNK4</accession>
<evidence type="ECO:0000259" key="11">
    <source>
        <dbReference type="Pfam" id="PF02880"/>
    </source>
</evidence>
<evidence type="ECO:0000256" key="2">
    <source>
        <dbReference type="ARBA" id="ARBA00010231"/>
    </source>
</evidence>
<reference evidence="13" key="1">
    <citation type="submission" date="2016-10" db="EMBL/GenBank/DDBJ databases">
        <authorList>
            <person name="Varghese N."/>
            <person name="Submissions S."/>
        </authorList>
    </citation>
    <scope>NUCLEOTIDE SEQUENCE [LARGE SCALE GENOMIC DNA]</scope>
    <source>
        <strain evidence="13">DSM 26879</strain>
    </source>
</reference>
<dbReference type="GO" id="GO:0005975">
    <property type="term" value="P:carbohydrate metabolic process"/>
    <property type="evidence" value="ECO:0007669"/>
    <property type="project" value="InterPro"/>
</dbReference>
<evidence type="ECO:0000256" key="7">
    <source>
        <dbReference type="RuleBase" id="RU004326"/>
    </source>
</evidence>
<keyword evidence="5 7" id="KW-0460">Magnesium</keyword>
<evidence type="ECO:0000256" key="5">
    <source>
        <dbReference type="ARBA" id="ARBA00022842"/>
    </source>
</evidence>
<evidence type="ECO:0000313" key="12">
    <source>
        <dbReference type="EMBL" id="SFR56022.1"/>
    </source>
</evidence>
<dbReference type="InterPro" id="IPR016066">
    <property type="entry name" value="A-D-PHexomutase_CS"/>
</dbReference>
<dbReference type="Gene3D" id="3.30.310.50">
    <property type="entry name" value="Alpha-D-phosphohexomutase, C-terminal domain"/>
    <property type="match status" value="1"/>
</dbReference>
<gene>
    <name evidence="12" type="ORF">SAMN04488005_2889</name>
</gene>
<feature type="domain" description="Alpha-D-phosphohexomutase C-terminal" evidence="8">
    <location>
        <begin position="387"/>
        <end position="439"/>
    </location>
</feature>
<dbReference type="GO" id="GO:0008966">
    <property type="term" value="F:phosphoglucosamine mutase activity"/>
    <property type="evidence" value="ECO:0007669"/>
    <property type="project" value="TreeGrafter"/>
</dbReference>
<evidence type="ECO:0000256" key="1">
    <source>
        <dbReference type="ARBA" id="ARBA00001946"/>
    </source>
</evidence>
<dbReference type="Proteomes" id="UP000199478">
    <property type="component" value="Unassembled WGS sequence"/>
</dbReference>
<keyword evidence="4 7" id="KW-0479">Metal-binding</keyword>
<dbReference type="Pfam" id="PF02879">
    <property type="entry name" value="PGM_PMM_II"/>
    <property type="match status" value="1"/>
</dbReference>
<dbReference type="GO" id="GO:0005829">
    <property type="term" value="C:cytosol"/>
    <property type="evidence" value="ECO:0007669"/>
    <property type="project" value="TreeGrafter"/>
</dbReference>
<dbReference type="STRING" id="390270.SAMN04488005_2889"/>
<evidence type="ECO:0000259" key="10">
    <source>
        <dbReference type="Pfam" id="PF02879"/>
    </source>
</evidence>
<dbReference type="GO" id="GO:0000287">
    <property type="term" value="F:magnesium ion binding"/>
    <property type="evidence" value="ECO:0007669"/>
    <property type="project" value="InterPro"/>
</dbReference>
<evidence type="ECO:0000256" key="3">
    <source>
        <dbReference type="ARBA" id="ARBA00022553"/>
    </source>
</evidence>
<dbReference type="InterPro" id="IPR005845">
    <property type="entry name" value="A-D-PHexomutase_a/b/a-II"/>
</dbReference>
<dbReference type="EMBL" id="FOYP01000002">
    <property type="protein sequence ID" value="SFR56022.1"/>
    <property type="molecule type" value="Genomic_DNA"/>
</dbReference>
<dbReference type="SUPFAM" id="SSF53738">
    <property type="entry name" value="Phosphoglucomutase, first 3 domains"/>
    <property type="match status" value="3"/>
</dbReference>
<keyword evidence="6" id="KW-0413">Isomerase</keyword>
<dbReference type="RefSeq" id="WP_090201381.1">
    <property type="nucleotide sequence ID" value="NZ_FOYP01000002.1"/>
</dbReference>
<dbReference type="CDD" id="cd03088">
    <property type="entry name" value="ManB"/>
    <property type="match status" value="1"/>
</dbReference>
<evidence type="ECO:0000259" key="9">
    <source>
        <dbReference type="Pfam" id="PF02878"/>
    </source>
</evidence>
<evidence type="ECO:0000259" key="8">
    <source>
        <dbReference type="Pfam" id="PF00408"/>
    </source>
</evidence>
<dbReference type="SUPFAM" id="SSF55957">
    <property type="entry name" value="Phosphoglucomutase, C-terminal domain"/>
    <property type="match status" value="1"/>
</dbReference>
<name>A0A1I6HNK4_9RHOB</name>
<dbReference type="GO" id="GO:0004615">
    <property type="term" value="F:phosphomannomutase activity"/>
    <property type="evidence" value="ECO:0007669"/>
    <property type="project" value="TreeGrafter"/>
</dbReference>
<keyword evidence="13" id="KW-1185">Reference proteome</keyword>
<dbReference type="InterPro" id="IPR016055">
    <property type="entry name" value="A-D-PHexomutase_a/b/a-I/II/III"/>
</dbReference>